<feature type="non-terminal residue" evidence="2">
    <location>
        <position position="182"/>
    </location>
</feature>
<sequence>MFRIASCVLLLFVFASFSTSTVHATTLEPLSIEELSQRSSTIVHGTVVSTQAKWNEAKTMIFTHVQFEVADSFRGSAGSQVEFLVPGGVVDGIRMEIAGTGTFQKDQESILFLAPGGTGKLHVNGLTQGRFDVFEDDDGRKQIRGLALDAIQALSPGGVVASASADQQSVSLDEFKNGLRKL</sequence>
<keyword evidence="1" id="KW-0732">Signal</keyword>
<evidence type="ECO:0008006" key="4">
    <source>
        <dbReference type="Google" id="ProtNLM"/>
    </source>
</evidence>
<gene>
    <name evidence="2" type="ORF">HKN21_14000</name>
</gene>
<accession>A0A7Y2EB81</accession>
<evidence type="ECO:0000313" key="3">
    <source>
        <dbReference type="Proteomes" id="UP000547674"/>
    </source>
</evidence>
<dbReference type="AlphaFoldDB" id="A0A7Y2EB81"/>
<reference evidence="2 3" key="1">
    <citation type="submission" date="2020-03" db="EMBL/GenBank/DDBJ databases">
        <title>Metabolic flexibility allows generalist bacteria to become dominant in a frequently disturbed ecosystem.</title>
        <authorList>
            <person name="Chen Y.-J."/>
            <person name="Leung P.M."/>
            <person name="Bay S.K."/>
            <person name="Hugenholtz P."/>
            <person name="Kessler A.J."/>
            <person name="Shelley G."/>
            <person name="Waite D.W."/>
            <person name="Cook P.L."/>
            <person name="Greening C."/>
        </authorList>
    </citation>
    <scope>NUCLEOTIDE SEQUENCE [LARGE SCALE GENOMIC DNA]</scope>
    <source>
        <strain evidence="2">SS_bin_28</strain>
    </source>
</reference>
<organism evidence="2 3">
    <name type="scientific">Eiseniibacteriota bacterium</name>
    <dbReference type="NCBI Taxonomy" id="2212470"/>
    <lineage>
        <taxon>Bacteria</taxon>
        <taxon>Candidatus Eiseniibacteriota</taxon>
    </lineage>
</organism>
<evidence type="ECO:0000256" key="1">
    <source>
        <dbReference type="SAM" id="SignalP"/>
    </source>
</evidence>
<proteinExistence type="predicted"/>
<evidence type="ECO:0000313" key="2">
    <source>
        <dbReference type="EMBL" id="NNF07872.1"/>
    </source>
</evidence>
<dbReference type="EMBL" id="JABDJR010000562">
    <property type="protein sequence ID" value="NNF07872.1"/>
    <property type="molecule type" value="Genomic_DNA"/>
</dbReference>
<dbReference type="Proteomes" id="UP000547674">
    <property type="component" value="Unassembled WGS sequence"/>
</dbReference>
<feature type="chain" id="PRO_5031186128" description="DUF5666 domain-containing protein" evidence="1">
    <location>
        <begin position="25"/>
        <end position="182"/>
    </location>
</feature>
<comment type="caution">
    <text evidence="2">The sequence shown here is derived from an EMBL/GenBank/DDBJ whole genome shotgun (WGS) entry which is preliminary data.</text>
</comment>
<feature type="signal peptide" evidence="1">
    <location>
        <begin position="1"/>
        <end position="24"/>
    </location>
</feature>
<protein>
    <recommendedName>
        <fullName evidence="4">DUF5666 domain-containing protein</fullName>
    </recommendedName>
</protein>
<name>A0A7Y2EB81_UNCEI</name>